<dbReference type="Gene3D" id="3.40.630.30">
    <property type="match status" value="1"/>
</dbReference>
<keyword evidence="6" id="KW-0961">Cell wall biogenesis/degradation</keyword>
<evidence type="ECO:0000256" key="3">
    <source>
        <dbReference type="ARBA" id="ARBA00022960"/>
    </source>
</evidence>
<keyword evidence="2" id="KW-0808">Transferase</keyword>
<keyword evidence="5" id="KW-0012">Acyltransferase</keyword>
<keyword evidence="4" id="KW-0573">Peptidoglycan synthesis</keyword>
<comment type="similarity">
    <text evidence="1">Belongs to the FemABX family.</text>
</comment>
<reference evidence="7 8" key="1">
    <citation type="journal article" date="2016" name="Nat. Commun.">
        <title>Thousands of microbial genomes shed light on interconnected biogeochemical processes in an aquifer system.</title>
        <authorList>
            <person name="Anantharaman K."/>
            <person name="Brown C.T."/>
            <person name="Hug L.A."/>
            <person name="Sharon I."/>
            <person name="Castelle C.J."/>
            <person name="Probst A.J."/>
            <person name="Thomas B.C."/>
            <person name="Singh A."/>
            <person name="Wilkins M.J."/>
            <person name="Karaoz U."/>
            <person name="Brodie E.L."/>
            <person name="Williams K.H."/>
            <person name="Hubbard S.S."/>
            <person name="Banfield J.F."/>
        </authorList>
    </citation>
    <scope>NUCLEOTIDE SEQUENCE [LARGE SCALE GENOMIC DNA]</scope>
</reference>
<comment type="caution">
    <text evidence="7">The sequence shown here is derived from an EMBL/GenBank/DDBJ whole genome shotgun (WGS) entry which is preliminary data.</text>
</comment>
<accession>A0A1G2KUR8</accession>
<dbReference type="PROSITE" id="PS51191">
    <property type="entry name" value="FEMABX"/>
    <property type="match status" value="1"/>
</dbReference>
<dbReference type="InterPro" id="IPR050644">
    <property type="entry name" value="PG_Glycine_Bridge_Synth"/>
</dbReference>
<evidence type="ECO:0000256" key="6">
    <source>
        <dbReference type="ARBA" id="ARBA00023316"/>
    </source>
</evidence>
<evidence type="ECO:0000313" key="7">
    <source>
        <dbReference type="EMBL" id="OHA03113.1"/>
    </source>
</evidence>
<sequence length="300" mass="34268">MTSAHSFLQSSAWEDFQHALGRKTWRVAGVLVIRHDLPMGLHYLYAPHPVIHGDLFSEMRAIAAAEKSVFLKIDPLVSLQPTTYKLQASISLQPRETIVIDLTQAEEILLSGMHEKTRYNIRLAERKGVAVKNYWFPVADADFAAFWRLMQETAERDRFHAHPKEHYKKLLDAHTDDFSNELFLAEYQGMVIAAAIVNFYHYRGETSIVKTATYLHGASGSEHRGVMAPHLLHWRIMQEAVRRGCGSYDLWGADAVRWPGLTRFKTGFGGATLVHPASADMIYRAGWYRAYSSWKRFFGK</sequence>
<evidence type="ECO:0000256" key="2">
    <source>
        <dbReference type="ARBA" id="ARBA00022679"/>
    </source>
</evidence>
<dbReference type="GO" id="GO:0009252">
    <property type="term" value="P:peptidoglycan biosynthetic process"/>
    <property type="evidence" value="ECO:0007669"/>
    <property type="project" value="UniProtKB-KW"/>
</dbReference>
<keyword evidence="3" id="KW-0133">Cell shape</keyword>
<evidence type="ECO:0008006" key="9">
    <source>
        <dbReference type="Google" id="ProtNLM"/>
    </source>
</evidence>
<dbReference type="GO" id="GO:0071555">
    <property type="term" value="P:cell wall organization"/>
    <property type="evidence" value="ECO:0007669"/>
    <property type="project" value="UniProtKB-KW"/>
</dbReference>
<dbReference type="AlphaFoldDB" id="A0A1G2KUR8"/>
<dbReference type="GO" id="GO:0008360">
    <property type="term" value="P:regulation of cell shape"/>
    <property type="evidence" value="ECO:0007669"/>
    <property type="project" value="UniProtKB-KW"/>
</dbReference>
<dbReference type="GO" id="GO:0016755">
    <property type="term" value="F:aminoacyltransferase activity"/>
    <property type="evidence" value="ECO:0007669"/>
    <property type="project" value="InterPro"/>
</dbReference>
<name>A0A1G2KUR8_9BACT</name>
<dbReference type="Pfam" id="PF02388">
    <property type="entry name" value="FemAB"/>
    <property type="match status" value="2"/>
</dbReference>
<dbReference type="InterPro" id="IPR016181">
    <property type="entry name" value="Acyl_CoA_acyltransferase"/>
</dbReference>
<evidence type="ECO:0000256" key="4">
    <source>
        <dbReference type="ARBA" id="ARBA00022984"/>
    </source>
</evidence>
<organism evidence="7 8">
    <name type="scientific">Candidatus Sungbacteria bacterium RIFCSPHIGHO2_02_FULL_53_17</name>
    <dbReference type="NCBI Taxonomy" id="1802275"/>
    <lineage>
        <taxon>Bacteria</taxon>
        <taxon>Candidatus Sungiibacteriota</taxon>
    </lineage>
</organism>
<protein>
    <recommendedName>
        <fullName evidence="9">BioF2-like acetyltransferase domain-containing protein</fullName>
    </recommendedName>
</protein>
<dbReference type="Proteomes" id="UP000177177">
    <property type="component" value="Unassembled WGS sequence"/>
</dbReference>
<dbReference type="PANTHER" id="PTHR36174:SF1">
    <property type="entry name" value="LIPID II:GLYCINE GLYCYLTRANSFERASE"/>
    <property type="match status" value="1"/>
</dbReference>
<proteinExistence type="inferred from homology"/>
<gene>
    <name evidence="7" type="ORF">A3C92_02140</name>
</gene>
<evidence type="ECO:0000313" key="8">
    <source>
        <dbReference type="Proteomes" id="UP000177177"/>
    </source>
</evidence>
<evidence type="ECO:0000256" key="5">
    <source>
        <dbReference type="ARBA" id="ARBA00023315"/>
    </source>
</evidence>
<dbReference type="InterPro" id="IPR003447">
    <property type="entry name" value="FEMABX"/>
</dbReference>
<evidence type="ECO:0000256" key="1">
    <source>
        <dbReference type="ARBA" id="ARBA00009943"/>
    </source>
</evidence>
<dbReference type="EMBL" id="MHQN01000024">
    <property type="protein sequence ID" value="OHA03113.1"/>
    <property type="molecule type" value="Genomic_DNA"/>
</dbReference>
<dbReference type="PANTHER" id="PTHR36174">
    <property type="entry name" value="LIPID II:GLYCINE GLYCYLTRANSFERASE"/>
    <property type="match status" value="1"/>
</dbReference>
<dbReference type="SUPFAM" id="SSF55729">
    <property type="entry name" value="Acyl-CoA N-acyltransferases (Nat)"/>
    <property type="match status" value="2"/>
</dbReference>